<dbReference type="EMBL" id="JBHSIW010000007">
    <property type="protein sequence ID" value="MFC4903058.1"/>
    <property type="molecule type" value="Genomic_DNA"/>
</dbReference>
<keyword evidence="1" id="KW-0472">Membrane</keyword>
<comment type="caution">
    <text evidence="2">The sequence shown here is derived from an EMBL/GenBank/DDBJ whole genome shotgun (WGS) entry which is preliminary data.</text>
</comment>
<dbReference type="InterPro" id="IPR018674">
    <property type="entry name" value="DUF2142_membrane"/>
</dbReference>
<keyword evidence="3" id="KW-1185">Reference proteome</keyword>
<proteinExistence type="predicted"/>
<feature type="transmembrane region" description="Helical" evidence="1">
    <location>
        <begin position="172"/>
        <end position="190"/>
    </location>
</feature>
<protein>
    <submittedName>
        <fullName evidence="2">DUF2142 domain-containing protein</fullName>
    </submittedName>
</protein>
<feature type="transmembrane region" description="Helical" evidence="1">
    <location>
        <begin position="299"/>
        <end position="323"/>
    </location>
</feature>
<feature type="transmembrane region" description="Helical" evidence="1">
    <location>
        <begin position="252"/>
        <end position="279"/>
    </location>
</feature>
<evidence type="ECO:0000313" key="3">
    <source>
        <dbReference type="Proteomes" id="UP001595797"/>
    </source>
</evidence>
<dbReference type="Pfam" id="PF09913">
    <property type="entry name" value="DUF2142"/>
    <property type="match status" value="1"/>
</dbReference>
<feature type="transmembrane region" description="Helical" evidence="1">
    <location>
        <begin position="453"/>
        <end position="473"/>
    </location>
</feature>
<evidence type="ECO:0000313" key="2">
    <source>
        <dbReference type="EMBL" id="MFC4903058.1"/>
    </source>
</evidence>
<accession>A0ABV9THM5</accession>
<dbReference type="RefSeq" id="WP_277549829.1">
    <property type="nucleotide sequence ID" value="NZ_JARAMH010000001.1"/>
</dbReference>
<organism evidence="2 3">
    <name type="scientific">Kocuria oceani</name>
    <dbReference type="NCBI Taxonomy" id="988827"/>
    <lineage>
        <taxon>Bacteria</taxon>
        <taxon>Bacillati</taxon>
        <taxon>Actinomycetota</taxon>
        <taxon>Actinomycetes</taxon>
        <taxon>Micrococcales</taxon>
        <taxon>Micrococcaceae</taxon>
        <taxon>Kocuria</taxon>
    </lineage>
</organism>
<feature type="transmembrane region" description="Helical" evidence="1">
    <location>
        <begin position="385"/>
        <end position="404"/>
    </location>
</feature>
<feature type="transmembrane region" description="Helical" evidence="1">
    <location>
        <begin position="485"/>
        <end position="505"/>
    </location>
</feature>
<name>A0ABV9THM5_9MICC</name>
<dbReference type="Proteomes" id="UP001595797">
    <property type="component" value="Unassembled WGS sequence"/>
</dbReference>
<sequence>MVAAARAPGLPPDLPPEDVVRSVLRPRTVVALFAGLSVLFGAVFALMVPVAWGPDEGAHFHRAFQVSEGGLAPERLPDDGPYPVYGGEAPASATRFIGGFGGPPGSTEHRSDPLFVPSEARRQALAEPLNGETVTAWFPNTAAYSPVPYLPAALGARLAAAADLGVGGAWTLMRMLQVLSYTAVAAVGLWSLRRTRFFWVGFCVALLPTALYQSAVISADSVTNAVVFTFTALVLRATVLDRSPEPVSRAELAVLLVGATALPLMKPTYVILSLLLLAVPLRKYPLPRLAGRGPVPAALLLGGCLVLTFGAFAWWMWLASGTAEAMGLLRGAAERHTVRPGDQLAFVLGEPLAVLGVAARTILTLDWVYAASFVSQMGYGLGENVNGPFIGAVCWLVAAGAAFFHGPRGVASRRLTAWFAGVLLLNVAAIFGTLYLSFAPVESGIVNGVQGRYFVPLALLLLGTLVPLVRARFPAAPAALRRVDTMILVLVPLSAVLAVAGYATVMHVTGHYALP</sequence>
<reference evidence="3" key="1">
    <citation type="journal article" date="2019" name="Int. J. Syst. Evol. Microbiol.">
        <title>The Global Catalogue of Microorganisms (GCM) 10K type strain sequencing project: providing services to taxonomists for standard genome sequencing and annotation.</title>
        <authorList>
            <consortium name="The Broad Institute Genomics Platform"/>
            <consortium name="The Broad Institute Genome Sequencing Center for Infectious Disease"/>
            <person name="Wu L."/>
            <person name="Ma J."/>
        </authorList>
    </citation>
    <scope>NUCLEOTIDE SEQUENCE [LARGE SCALE GENOMIC DNA]</scope>
    <source>
        <strain evidence="3">CGMCC 4.6946</strain>
    </source>
</reference>
<keyword evidence="1" id="KW-0812">Transmembrane</keyword>
<gene>
    <name evidence="2" type="ORF">ACFPCS_05700</name>
</gene>
<evidence type="ECO:0000256" key="1">
    <source>
        <dbReference type="SAM" id="Phobius"/>
    </source>
</evidence>
<feature type="transmembrane region" description="Helical" evidence="1">
    <location>
        <begin position="29"/>
        <end position="52"/>
    </location>
</feature>
<feature type="transmembrane region" description="Helical" evidence="1">
    <location>
        <begin position="197"/>
        <end position="215"/>
    </location>
</feature>
<keyword evidence="1" id="KW-1133">Transmembrane helix</keyword>
<feature type="transmembrane region" description="Helical" evidence="1">
    <location>
        <begin position="416"/>
        <end position="438"/>
    </location>
</feature>